<dbReference type="Gene3D" id="3.30.420.10">
    <property type="entry name" value="Ribonuclease H-like superfamily/Ribonuclease H"/>
    <property type="match status" value="1"/>
</dbReference>
<accession>A0A0E0FKL6</accession>
<dbReference type="Proteomes" id="UP000006591">
    <property type="component" value="Chromosome 1"/>
</dbReference>
<dbReference type="OMA" id="RYACSAR"/>
<dbReference type="EnsemblPlants" id="ONIVA01G14990.1">
    <property type="protein sequence ID" value="ONIVA01G14990.1"/>
    <property type="gene ID" value="ONIVA01G14990"/>
</dbReference>
<evidence type="ECO:0000313" key="3">
    <source>
        <dbReference type="EnsemblPlants" id="ONIVA01G14990.1"/>
    </source>
</evidence>
<dbReference type="InterPro" id="IPR036397">
    <property type="entry name" value="RNaseH_sf"/>
</dbReference>
<name>A0A0E0FKL6_ORYNI</name>
<evidence type="ECO:0000313" key="4">
    <source>
        <dbReference type="Proteomes" id="UP000006591"/>
    </source>
</evidence>
<dbReference type="InterPro" id="IPR051132">
    <property type="entry name" value="3-5_Exonuclease_domain"/>
</dbReference>
<evidence type="ECO:0000256" key="1">
    <source>
        <dbReference type="ARBA" id="ARBA00022722"/>
    </source>
</evidence>
<keyword evidence="2" id="KW-0378">Hydrolase</keyword>
<dbReference type="GO" id="GO:0008408">
    <property type="term" value="F:3'-5' exonuclease activity"/>
    <property type="evidence" value="ECO:0007669"/>
    <property type="project" value="TreeGrafter"/>
</dbReference>
<dbReference type="STRING" id="4536.A0A0E0FKL6"/>
<dbReference type="GO" id="GO:0005634">
    <property type="term" value="C:nucleus"/>
    <property type="evidence" value="ECO:0007669"/>
    <property type="project" value="TreeGrafter"/>
</dbReference>
<dbReference type="FunFam" id="3.30.420.10:FF:000054">
    <property type="entry name" value="Werner Syndrome-like exonuclease"/>
    <property type="match status" value="1"/>
</dbReference>
<dbReference type="HOGENOM" id="CLU_049674_3_0_1"/>
<dbReference type="SUPFAM" id="SSF53098">
    <property type="entry name" value="Ribonuclease H-like"/>
    <property type="match status" value="1"/>
</dbReference>
<dbReference type="eggNOG" id="KOG4373">
    <property type="taxonomic scope" value="Eukaryota"/>
</dbReference>
<dbReference type="InterPro" id="IPR012337">
    <property type="entry name" value="RNaseH-like_sf"/>
</dbReference>
<proteinExistence type="predicted"/>
<evidence type="ECO:0008006" key="5">
    <source>
        <dbReference type="Google" id="ProtNLM"/>
    </source>
</evidence>
<reference evidence="3" key="2">
    <citation type="submission" date="2018-04" db="EMBL/GenBank/DDBJ databases">
        <title>OnivRS2 (Oryza nivara Reference Sequence Version 2).</title>
        <authorList>
            <person name="Zhang J."/>
            <person name="Kudrna D."/>
            <person name="Lee S."/>
            <person name="Talag J."/>
            <person name="Rajasekar S."/>
            <person name="Welchert J."/>
            <person name="Hsing Y.-I."/>
            <person name="Wing R.A."/>
        </authorList>
    </citation>
    <scope>NUCLEOTIDE SEQUENCE [LARGE SCALE GENOMIC DNA]</scope>
</reference>
<evidence type="ECO:0000256" key="2">
    <source>
        <dbReference type="ARBA" id="ARBA00022801"/>
    </source>
</evidence>
<dbReference type="CDD" id="cd06141">
    <property type="entry name" value="WRN_exo"/>
    <property type="match status" value="1"/>
</dbReference>
<sequence length="288" mass="30912">MAEKRLLLPVALTMTQKHGGGEKVWARPWRSSSRAGDASFVEAIVAQARVFDFRSSLVDLLTVSAARALLILYVDGGCTVSFGSAAIDTTVTSDSAAADEWVRRVRASAATTPRGGGGLLVGLDCAWKPCDHLWPAVAPTVAILQLCAGDSCLILQLLHVAGARRVPPLVGDLLADQSVRLVGIGIGENAAKLADGYGERCAAPVDLEDVCDRRLGRLPGARRLGLKGYVREVLGLTMEKPMDVTRSDWERRHLDAAQVRYACSARGSSPTSRQRDRHACLQCTWVVI</sequence>
<dbReference type="AlphaFoldDB" id="A0A0E0FKL6"/>
<dbReference type="PANTHER" id="PTHR13620">
    <property type="entry name" value="3-5 EXONUCLEASE"/>
    <property type="match status" value="1"/>
</dbReference>
<keyword evidence="1" id="KW-0540">Nuclease</keyword>
<dbReference type="PANTHER" id="PTHR13620:SF121">
    <property type="entry name" value="EMB|CAB82946.1-RELATED"/>
    <property type="match status" value="1"/>
</dbReference>
<keyword evidence="4" id="KW-1185">Reference proteome</keyword>
<dbReference type="GO" id="GO:0003676">
    <property type="term" value="F:nucleic acid binding"/>
    <property type="evidence" value="ECO:0007669"/>
    <property type="project" value="InterPro"/>
</dbReference>
<protein>
    <recommendedName>
        <fullName evidence="5">3'-5' exonuclease domain-containing protein</fullName>
    </recommendedName>
</protein>
<dbReference type="Gramene" id="ONIVA01G14990.1">
    <property type="protein sequence ID" value="ONIVA01G14990.1"/>
    <property type="gene ID" value="ONIVA01G14990"/>
</dbReference>
<organism evidence="3">
    <name type="scientific">Oryza nivara</name>
    <name type="common">Indian wild rice</name>
    <name type="synonym">Oryza sativa f. spontanea</name>
    <dbReference type="NCBI Taxonomy" id="4536"/>
    <lineage>
        <taxon>Eukaryota</taxon>
        <taxon>Viridiplantae</taxon>
        <taxon>Streptophyta</taxon>
        <taxon>Embryophyta</taxon>
        <taxon>Tracheophyta</taxon>
        <taxon>Spermatophyta</taxon>
        <taxon>Magnoliopsida</taxon>
        <taxon>Liliopsida</taxon>
        <taxon>Poales</taxon>
        <taxon>Poaceae</taxon>
        <taxon>BOP clade</taxon>
        <taxon>Oryzoideae</taxon>
        <taxon>Oryzeae</taxon>
        <taxon>Oryzinae</taxon>
        <taxon>Oryza</taxon>
    </lineage>
</organism>
<dbReference type="GO" id="GO:0005737">
    <property type="term" value="C:cytoplasm"/>
    <property type="evidence" value="ECO:0007669"/>
    <property type="project" value="TreeGrafter"/>
</dbReference>
<reference evidence="3" key="1">
    <citation type="submission" date="2015-04" db="UniProtKB">
        <authorList>
            <consortium name="EnsemblPlants"/>
        </authorList>
    </citation>
    <scope>IDENTIFICATION</scope>
    <source>
        <strain evidence="3">SL10</strain>
    </source>
</reference>